<accession>A0A2N6VQI6</accession>
<dbReference type="InterPro" id="IPR036102">
    <property type="entry name" value="OsmC/Ohrsf"/>
</dbReference>
<protein>
    <submittedName>
        <fullName evidence="1">Peroxiredoxin</fullName>
    </submittedName>
</protein>
<dbReference type="OrthoDB" id="9807532at2"/>
<dbReference type="Proteomes" id="UP000235598">
    <property type="component" value="Unassembled WGS sequence"/>
</dbReference>
<sequence length="143" mass="14831">MSVISKAQATWTGSLASGNGTVSLNSSQLGNFPLTWKARSENAPSADATTPEELLGAAHASCYSMALANLLAQEGFAVESISTGADVTFDPEKGITKIHLYTVGRVEGLATANFETIAQRAKKDCPVSRALKGVDIDVTASLA</sequence>
<dbReference type="GO" id="GO:0004601">
    <property type="term" value="F:peroxidase activity"/>
    <property type="evidence" value="ECO:0007669"/>
    <property type="project" value="InterPro"/>
</dbReference>
<dbReference type="NCBIfam" id="TIGR03562">
    <property type="entry name" value="osmo_induc_OsmC"/>
    <property type="match status" value="1"/>
</dbReference>
<gene>
    <name evidence="1" type="ORF">CJ199_03290</name>
</gene>
<dbReference type="SUPFAM" id="SSF82784">
    <property type="entry name" value="OsmC-like"/>
    <property type="match status" value="1"/>
</dbReference>
<dbReference type="InterPro" id="IPR015946">
    <property type="entry name" value="KH_dom-like_a/b"/>
</dbReference>
<comment type="caution">
    <text evidence="1">The sequence shown here is derived from an EMBL/GenBank/DDBJ whole genome shotgun (WGS) entry which is preliminary data.</text>
</comment>
<name>A0A2N6VQI6_9MICO</name>
<evidence type="ECO:0000313" key="2">
    <source>
        <dbReference type="Proteomes" id="UP000235598"/>
    </source>
</evidence>
<proteinExistence type="predicted"/>
<dbReference type="Pfam" id="PF02566">
    <property type="entry name" value="OsmC"/>
    <property type="match status" value="1"/>
</dbReference>
<dbReference type="InterPro" id="IPR052707">
    <property type="entry name" value="OsmC_Ohr_Peroxiredoxin"/>
</dbReference>
<dbReference type="PANTHER" id="PTHR42830">
    <property type="entry name" value="OSMOTICALLY INDUCIBLE FAMILY PROTEIN"/>
    <property type="match status" value="1"/>
</dbReference>
<organism evidence="1 2">
    <name type="scientific">Brevibacterium paucivorans</name>
    <dbReference type="NCBI Taxonomy" id="170994"/>
    <lineage>
        <taxon>Bacteria</taxon>
        <taxon>Bacillati</taxon>
        <taxon>Actinomycetota</taxon>
        <taxon>Actinomycetes</taxon>
        <taxon>Micrococcales</taxon>
        <taxon>Brevibacteriaceae</taxon>
        <taxon>Brevibacterium</taxon>
    </lineage>
</organism>
<evidence type="ECO:0000313" key="1">
    <source>
        <dbReference type="EMBL" id="PMD06401.1"/>
    </source>
</evidence>
<dbReference type="InterPro" id="IPR003718">
    <property type="entry name" value="OsmC/Ohr_fam"/>
</dbReference>
<reference evidence="1 2" key="1">
    <citation type="submission" date="2017-09" db="EMBL/GenBank/DDBJ databases">
        <title>Bacterial strain isolated from the female urinary microbiota.</title>
        <authorList>
            <person name="Thomas-White K."/>
            <person name="Kumar N."/>
            <person name="Forster S."/>
            <person name="Putonti C."/>
            <person name="Lawley T."/>
            <person name="Wolfe A.J."/>
        </authorList>
    </citation>
    <scope>NUCLEOTIDE SEQUENCE [LARGE SCALE GENOMIC DNA]</scope>
    <source>
        <strain evidence="1 2">UMB1301</strain>
    </source>
</reference>
<dbReference type="RefSeq" id="WP_102238046.1">
    <property type="nucleotide sequence ID" value="NZ_BAAAIM010000005.1"/>
</dbReference>
<dbReference type="InterPro" id="IPR019904">
    <property type="entry name" value="Peroxiredoxin_OsmC"/>
</dbReference>
<dbReference type="AlphaFoldDB" id="A0A2N6VQI6"/>
<dbReference type="PANTHER" id="PTHR42830:SF1">
    <property type="entry name" value="OSMOTICALLY INDUCIBLE FAMILY PROTEIN"/>
    <property type="match status" value="1"/>
</dbReference>
<dbReference type="Gene3D" id="3.30.300.20">
    <property type="match status" value="1"/>
</dbReference>
<dbReference type="GO" id="GO:0006979">
    <property type="term" value="P:response to oxidative stress"/>
    <property type="evidence" value="ECO:0007669"/>
    <property type="project" value="InterPro"/>
</dbReference>
<dbReference type="EMBL" id="PNHK01000001">
    <property type="protein sequence ID" value="PMD06401.1"/>
    <property type="molecule type" value="Genomic_DNA"/>
</dbReference>